<dbReference type="Pfam" id="PF00067">
    <property type="entry name" value="p450"/>
    <property type="match status" value="1"/>
</dbReference>
<feature type="compositionally biased region" description="Basic and acidic residues" evidence="3">
    <location>
        <begin position="502"/>
        <end position="512"/>
    </location>
</feature>
<dbReference type="GO" id="GO:0005506">
    <property type="term" value="F:iron ion binding"/>
    <property type="evidence" value="ECO:0007669"/>
    <property type="project" value="InterPro"/>
</dbReference>
<protein>
    <recommendedName>
        <fullName evidence="5">Cytochrome P450</fullName>
    </recommendedName>
</protein>
<gene>
    <name evidence="4" type="ORF">Cvel_19377</name>
</gene>
<dbReference type="SUPFAM" id="SSF48264">
    <property type="entry name" value="Cytochrome P450"/>
    <property type="match status" value="1"/>
</dbReference>
<dbReference type="PRINTS" id="PR00463">
    <property type="entry name" value="EP450I"/>
</dbReference>
<comment type="cofactor">
    <cofactor evidence="2">
        <name>heme</name>
        <dbReference type="ChEBI" id="CHEBI:30413"/>
    </cofactor>
</comment>
<keyword evidence="2" id="KW-0479">Metal-binding</keyword>
<organism evidence="4">
    <name type="scientific">Chromera velia CCMP2878</name>
    <dbReference type="NCBI Taxonomy" id="1169474"/>
    <lineage>
        <taxon>Eukaryota</taxon>
        <taxon>Sar</taxon>
        <taxon>Alveolata</taxon>
        <taxon>Colpodellida</taxon>
        <taxon>Chromeraceae</taxon>
        <taxon>Chromera</taxon>
    </lineage>
</organism>
<feature type="binding site" description="axial binding residue" evidence="2">
    <location>
        <position position="421"/>
    </location>
    <ligand>
        <name>heme</name>
        <dbReference type="ChEBI" id="CHEBI:30413"/>
    </ligand>
    <ligandPart>
        <name>Fe</name>
        <dbReference type="ChEBI" id="CHEBI:18248"/>
    </ligandPart>
</feature>
<keyword evidence="2" id="KW-0408">Iron</keyword>
<dbReference type="VEuPathDB" id="CryptoDB:Cvel_19377"/>
<evidence type="ECO:0000256" key="3">
    <source>
        <dbReference type="SAM" id="MobiDB-lite"/>
    </source>
</evidence>
<dbReference type="AlphaFoldDB" id="A0A0G4FYW7"/>
<evidence type="ECO:0000256" key="1">
    <source>
        <dbReference type="ARBA" id="ARBA00010617"/>
    </source>
</evidence>
<dbReference type="Gene3D" id="1.10.630.10">
    <property type="entry name" value="Cytochrome P450"/>
    <property type="match status" value="1"/>
</dbReference>
<sequence>MGAKEVLVAVGAALGVAVAASLTYRQLRKKKAERKGKKPLPKMTASLFEVTMNFTGPHMPQYLTFLSRTQPSVAVAPFPRWQTTVICSDPQAAKAIFAKCGKDYYYYGVLDAFLFGSTVFTDPSTKPAQRKDLLRAFDARSIEHFRTVSDSLAQEWLAKRAGTDQDFDLCHDMLMLALQTVSKAGFDYDMTHAEADVFLETAGVAAKEALCQVYNPMRRFLCTVGILDNNARVNKVALKAWKVASDIMEHYKKTRNDDKAPVGAAIFNSKCYEDDHHRLRDAIVVLLAAHDTTAFQTSWCINDLARFPKIQSELRRQLRACPQENWSKEVPLLSAVVKESQRLNSVGVAVFREAQEDVDLPSGHYIEAGSSIVVDIYDCLRNPEYFENPDDYTPERWLGTPEENQKLNSSFIAFTTGLRSCIGQSLAAAQLRSLIGCLVRDFEIVRTQHPTPSHALTWEPHGLRIKLRPVESPEKPEPVAAPVSPPLTLLPGTGEVSSEKGSIAKEHEHEMGESTGRQVGENWRERTPAESRRSRG</sequence>
<dbReference type="PRINTS" id="PR00385">
    <property type="entry name" value="P450"/>
</dbReference>
<evidence type="ECO:0000313" key="4">
    <source>
        <dbReference type="EMBL" id="CEM20423.1"/>
    </source>
</evidence>
<comment type="similarity">
    <text evidence="1">Belongs to the cytochrome P450 family.</text>
</comment>
<reference evidence="4" key="1">
    <citation type="submission" date="2014-11" db="EMBL/GenBank/DDBJ databases">
        <authorList>
            <person name="Otto D Thomas"/>
            <person name="Naeem Raeece"/>
        </authorList>
    </citation>
    <scope>NUCLEOTIDE SEQUENCE</scope>
</reference>
<evidence type="ECO:0000256" key="2">
    <source>
        <dbReference type="PIRSR" id="PIRSR602401-1"/>
    </source>
</evidence>
<dbReference type="InterPro" id="IPR002401">
    <property type="entry name" value="Cyt_P450_E_grp-I"/>
</dbReference>
<dbReference type="EMBL" id="CDMZ01000735">
    <property type="protein sequence ID" value="CEM20423.1"/>
    <property type="molecule type" value="Genomic_DNA"/>
</dbReference>
<dbReference type="PANTHER" id="PTHR24305">
    <property type="entry name" value="CYTOCHROME P450"/>
    <property type="match status" value="1"/>
</dbReference>
<name>A0A0G4FYW7_9ALVE</name>
<feature type="region of interest" description="Disordered" evidence="3">
    <location>
        <begin position="471"/>
        <end position="536"/>
    </location>
</feature>
<evidence type="ECO:0008006" key="5">
    <source>
        <dbReference type="Google" id="ProtNLM"/>
    </source>
</evidence>
<keyword evidence="2" id="KW-0349">Heme</keyword>
<feature type="compositionally biased region" description="Basic and acidic residues" evidence="3">
    <location>
        <begin position="522"/>
        <end position="536"/>
    </location>
</feature>
<dbReference type="CDD" id="cd00302">
    <property type="entry name" value="cytochrome_P450"/>
    <property type="match status" value="1"/>
</dbReference>
<dbReference type="InterPro" id="IPR050121">
    <property type="entry name" value="Cytochrome_P450_monoxygenase"/>
</dbReference>
<accession>A0A0G4FYW7</accession>
<dbReference type="PhylomeDB" id="A0A0G4FYW7"/>
<dbReference type="InterPro" id="IPR036396">
    <property type="entry name" value="Cyt_P450_sf"/>
</dbReference>
<proteinExistence type="inferred from homology"/>
<dbReference type="GO" id="GO:0004497">
    <property type="term" value="F:monooxygenase activity"/>
    <property type="evidence" value="ECO:0007669"/>
    <property type="project" value="InterPro"/>
</dbReference>
<dbReference type="GO" id="GO:0016705">
    <property type="term" value="F:oxidoreductase activity, acting on paired donors, with incorporation or reduction of molecular oxygen"/>
    <property type="evidence" value="ECO:0007669"/>
    <property type="project" value="InterPro"/>
</dbReference>
<dbReference type="GO" id="GO:0020037">
    <property type="term" value="F:heme binding"/>
    <property type="evidence" value="ECO:0007669"/>
    <property type="project" value="InterPro"/>
</dbReference>
<dbReference type="InterPro" id="IPR001128">
    <property type="entry name" value="Cyt_P450"/>
</dbReference>
<dbReference type="PANTHER" id="PTHR24305:SF166">
    <property type="entry name" value="CYTOCHROME P450 12A4, MITOCHONDRIAL-RELATED"/>
    <property type="match status" value="1"/>
</dbReference>